<feature type="region of interest" description="Disordered" evidence="1">
    <location>
        <begin position="1"/>
        <end position="91"/>
    </location>
</feature>
<feature type="compositionally biased region" description="Basic and acidic residues" evidence="1">
    <location>
        <begin position="65"/>
        <end position="74"/>
    </location>
</feature>
<protein>
    <submittedName>
        <fullName evidence="2">Uncharacterized protein</fullName>
    </submittedName>
</protein>
<feature type="non-terminal residue" evidence="2">
    <location>
        <position position="91"/>
    </location>
</feature>
<accession>A0A6J4LPH0</accession>
<evidence type="ECO:0000256" key="1">
    <source>
        <dbReference type="SAM" id="MobiDB-lite"/>
    </source>
</evidence>
<gene>
    <name evidence="2" type="ORF">AVDCRST_MAG07-2479</name>
</gene>
<reference evidence="2" key="1">
    <citation type="submission" date="2020-02" db="EMBL/GenBank/DDBJ databases">
        <authorList>
            <person name="Meier V. D."/>
        </authorList>
    </citation>
    <scope>NUCLEOTIDE SEQUENCE</scope>
    <source>
        <strain evidence="2">AVDCRST_MAG07</strain>
    </source>
</reference>
<organism evidence="2">
    <name type="scientific">uncultured Frankineae bacterium</name>
    <dbReference type="NCBI Taxonomy" id="437475"/>
    <lineage>
        <taxon>Bacteria</taxon>
        <taxon>Bacillati</taxon>
        <taxon>Actinomycetota</taxon>
        <taxon>Actinomycetes</taxon>
        <taxon>Frankiales</taxon>
        <taxon>environmental samples</taxon>
    </lineage>
</organism>
<feature type="compositionally biased region" description="Polar residues" evidence="1">
    <location>
        <begin position="75"/>
        <end position="91"/>
    </location>
</feature>
<dbReference type="AlphaFoldDB" id="A0A6J4LPH0"/>
<proteinExistence type="predicted"/>
<sequence>WPDRGQVQPTRGCGIQSRLQGHRPGRQALQAHGRVVVPVDSSASCPRAPRPRVRGARESAPVRSQRCESPERRNASSTAPSDTTVLSQGGD</sequence>
<name>A0A6J4LPH0_9ACTN</name>
<feature type="non-terminal residue" evidence="2">
    <location>
        <position position="1"/>
    </location>
</feature>
<dbReference type="EMBL" id="CADCUB010000104">
    <property type="protein sequence ID" value="CAA9336403.1"/>
    <property type="molecule type" value="Genomic_DNA"/>
</dbReference>
<evidence type="ECO:0000313" key="2">
    <source>
        <dbReference type="EMBL" id="CAA9336403.1"/>
    </source>
</evidence>